<gene>
    <name evidence="1" type="ORF">HDA37_001180</name>
</gene>
<evidence type="ECO:0000313" key="2">
    <source>
        <dbReference type="Proteomes" id="UP000549695"/>
    </source>
</evidence>
<accession>A0A852W3D4</accession>
<proteinExistence type="predicted"/>
<dbReference type="AlphaFoldDB" id="A0A852W3D4"/>
<organism evidence="1 2">
    <name type="scientific">Pseudonocardia alni</name>
    <name type="common">Amycolata alni</name>
    <dbReference type="NCBI Taxonomy" id="33907"/>
    <lineage>
        <taxon>Bacteria</taxon>
        <taxon>Bacillati</taxon>
        <taxon>Actinomycetota</taxon>
        <taxon>Actinomycetes</taxon>
        <taxon>Pseudonocardiales</taxon>
        <taxon>Pseudonocardiaceae</taxon>
        <taxon>Pseudonocardia</taxon>
    </lineage>
</organism>
<protein>
    <submittedName>
        <fullName evidence="1">Uncharacterized protein</fullName>
    </submittedName>
</protein>
<evidence type="ECO:0000313" key="1">
    <source>
        <dbReference type="EMBL" id="NYG00895.1"/>
    </source>
</evidence>
<sequence length="60" mass="6343">MTVPDLDGALRCLGLDPDDPTDARDVDAVTEIWSRRALGPAPGRSVAEAGGAYPRLRIVP</sequence>
<dbReference type="EMBL" id="JACCCZ010000001">
    <property type="protein sequence ID" value="NYG00895.1"/>
    <property type="molecule type" value="Genomic_DNA"/>
</dbReference>
<dbReference type="RefSeq" id="WP_179760496.1">
    <property type="nucleotide sequence ID" value="NZ_BAAAJZ010000008.1"/>
</dbReference>
<dbReference type="GeneID" id="98050987"/>
<keyword evidence="2" id="KW-1185">Reference proteome</keyword>
<comment type="caution">
    <text evidence="1">The sequence shown here is derived from an EMBL/GenBank/DDBJ whole genome shotgun (WGS) entry which is preliminary data.</text>
</comment>
<name>A0A852W3D4_PSEA5</name>
<reference evidence="1 2" key="1">
    <citation type="submission" date="2020-07" db="EMBL/GenBank/DDBJ databases">
        <title>Sequencing the genomes of 1000 actinobacteria strains.</title>
        <authorList>
            <person name="Klenk H.-P."/>
        </authorList>
    </citation>
    <scope>NUCLEOTIDE SEQUENCE [LARGE SCALE GENOMIC DNA]</scope>
    <source>
        <strain evidence="1 2">DSM 44749</strain>
    </source>
</reference>
<dbReference type="Proteomes" id="UP000549695">
    <property type="component" value="Unassembled WGS sequence"/>
</dbReference>